<feature type="region of interest" description="Disordered" evidence="3">
    <location>
        <begin position="476"/>
        <end position="502"/>
    </location>
</feature>
<feature type="compositionally biased region" description="Polar residues" evidence="3">
    <location>
        <begin position="375"/>
        <end position="387"/>
    </location>
</feature>
<evidence type="ECO:0000313" key="6">
    <source>
        <dbReference type="Proteomes" id="UP000694554"/>
    </source>
</evidence>
<feature type="compositionally biased region" description="Pro residues" evidence="3">
    <location>
        <begin position="1507"/>
        <end position="1517"/>
    </location>
</feature>
<keyword evidence="1 2" id="KW-0175">Coiled coil</keyword>
<reference evidence="5" key="3">
    <citation type="submission" date="2025-09" db="UniProtKB">
        <authorList>
            <consortium name="Ensembl"/>
        </authorList>
    </citation>
    <scope>IDENTIFICATION</scope>
</reference>
<proteinExistence type="predicted"/>
<dbReference type="GO" id="GO:0005813">
    <property type="term" value="C:centrosome"/>
    <property type="evidence" value="ECO:0007669"/>
    <property type="project" value="TreeGrafter"/>
</dbReference>
<feature type="region of interest" description="Disordered" evidence="3">
    <location>
        <begin position="1262"/>
        <end position="1310"/>
    </location>
</feature>
<dbReference type="Pfam" id="PF15035">
    <property type="entry name" value="Rootletin"/>
    <property type="match status" value="1"/>
</dbReference>
<feature type="coiled-coil region" evidence="2">
    <location>
        <begin position="957"/>
        <end position="1131"/>
    </location>
</feature>
<feature type="compositionally biased region" description="Polar residues" evidence="3">
    <location>
        <begin position="1279"/>
        <end position="1295"/>
    </location>
</feature>
<gene>
    <name evidence="5" type="primary">CROCC2</name>
</gene>
<evidence type="ECO:0000313" key="5">
    <source>
        <dbReference type="Ensembl" id="ENSPSNP00000001646.1"/>
    </source>
</evidence>
<reference evidence="5" key="2">
    <citation type="submission" date="2025-08" db="UniProtKB">
        <authorList>
            <consortium name="Ensembl"/>
        </authorList>
    </citation>
    <scope>IDENTIFICATION</scope>
</reference>
<feature type="compositionally biased region" description="Pro residues" evidence="3">
    <location>
        <begin position="1449"/>
        <end position="1468"/>
    </location>
</feature>
<evidence type="ECO:0000256" key="2">
    <source>
        <dbReference type="SAM" id="Coils"/>
    </source>
</evidence>
<evidence type="ECO:0000256" key="3">
    <source>
        <dbReference type="SAM" id="MobiDB-lite"/>
    </source>
</evidence>
<reference evidence="5" key="1">
    <citation type="submission" date="2019-08" db="EMBL/GenBank/DDBJ databases">
        <title>Phocoena sinus (Vaquita) genome, mPhoSin1, primary haplotype.</title>
        <authorList>
            <person name="Morin P."/>
            <person name="Mountcastle J."/>
            <person name="Fungtammasan C."/>
            <person name="Rhie A."/>
            <person name="Rojas-Bracho L."/>
            <person name="Smith C.R."/>
            <person name="Taylor B.L."/>
            <person name="Gulland F.M.D."/>
            <person name="Musser W."/>
            <person name="Houck M."/>
            <person name="Haase B."/>
            <person name="Paez S."/>
            <person name="Howe K."/>
            <person name="Torrance J."/>
            <person name="Formenti G."/>
            <person name="Phillippy A."/>
            <person name="Ryder O."/>
            <person name="Jarvis E.D."/>
            <person name="Fedrigo O."/>
        </authorList>
    </citation>
    <scope>NUCLEOTIDE SEQUENCE [LARGE SCALE GENOMIC DNA]</scope>
</reference>
<dbReference type="PANTHER" id="PTHR23159">
    <property type="entry name" value="CENTROSOMAL PROTEIN 2"/>
    <property type="match status" value="1"/>
</dbReference>
<dbReference type="GeneTree" id="ENSGT00940000162689"/>
<dbReference type="Ensembl" id="ENSPSNT00000001933.1">
    <property type="protein sequence ID" value="ENSPSNP00000001646.1"/>
    <property type="gene ID" value="ENSPSNG00000001283.1"/>
</dbReference>
<accession>A0A8C9DWF2</accession>
<organism evidence="5 6">
    <name type="scientific">Phocoena sinus</name>
    <name type="common">Vaquita</name>
    <dbReference type="NCBI Taxonomy" id="42100"/>
    <lineage>
        <taxon>Eukaryota</taxon>
        <taxon>Metazoa</taxon>
        <taxon>Chordata</taxon>
        <taxon>Craniata</taxon>
        <taxon>Vertebrata</taxon>
        <taxon>Euteleostomi</taxon>
        <taxon>Mammalia</taxon>
        <taxon>Eutheria</taxon>
        <taxon>Laurasiatheria</taxon>
        <taxon>Artiodactyla</taxon>
        <taxon>Whippomorpha</taxon>
        <taxon>Cetacea</taxon>
        <taxon>Odontoceti</taxon>
        <taxon>Phocoenidae</taxon>
        <taxon>Phocoena</taxon>
    </lineage>
</organism>
<feature type="region of interest" description="Disordered" evidence="3">
    <location>
        <begin position="371"/>
        <end position="442"/>
    </location>
</feature>
<name>A0A8C9DWF2_PHOSS</name>
<feature type="region of interest" description="Disordered" evidence="3">
    <location>
        <begin position="1332"/>
        <end position="1358"/>
    </location>
</feature>
<evidence type="ECO:0000256" key="1">
    <source>
        <dbReference type="ARBA" id="ARBA00023054"/>
    </source>
</evidence>
<keyword evidence="6" id="KW-1185">Reference proteome</keyword>
<dbReference type="PANTHER" id="PTHR23159:SF16">
    <property type="entry name" value="CILIARY ROOTLET COILED-COIL PROTEIN 2"/>
    <property type="match status" value="1"/>
</dbReference>
<feature type="compositionally biased region" description="Low complexity" evidence="3">
    <location>
        <begin position="1429"/>
        <end position="1444"/>
    </location>
</feature>
<feature type="coiled-coil region" evidence="2">
    <location>
        <begin position="684"/>
        <end position="791"/>
    </location>
</feature>
<feature type="coiled-coil region" evidence="2">
    <location>
        <begin position="95"/>
        <end position="160"/>
    </location>
</feature>
<sequence>MGAPWQRPLTPVGSRGAVAAVRGPASPSHLRARVFQRLEDTVLSPMASREDRALTVHGGGWRASPIPLPARIREIVAGSLGEEPPQALREPPAASAHAQEELSRLEELLAQAGAERDELAGRYHPQAQLEATEARLRRSEQKHSVDLEEALGRLEAAEQRSTGLSQVNALLREQLGHMKKANDTLVEELAGSTRSVLRLRAELELRERQRWTQREVLPGSRPWAGARLVWCPWGLADMRADVARTAQRLHTACLNLGSNLRLTASHTASSLEPQLQDNVRGRWDAEKVALQARLWEQTLLVRKLTEQNADKEETISSLRTEQRRGCRVLVLRAGPGDALEGPVRPQPCALSPPPLPPCTLKVAQADVGCPEPAWSGSTEGQEAQGQPRSPPRTPTRLHPFSGLARPRGSRHAPTRGQELRRRLESSEAAAAGLHKQLSESQRELRASRRLLQELRQEQARERQDLLGKLGAQRCRESSELRGRGCGGAEGTADVSDEERQSLEARRAGLQRSLLRGAGQKAELVKQGLQGRRELEGRGRLEQLEEKVSGLRKELVSAQEVLDTVRLQRDVLESEGEVLRRALAQAESSKTNLELLVCQLKAEGVEQRHSLADMAALMAGLARDKGSLSHLVLQVRRGPRGTDPCTAFDSCKHLCSHHHKQDAKCLHQPSRLPPVTVTCKKQVLEEQLAQSLQDQEARMDVLQKALQEKEALSEERAQLLAKQQALERQGQLTAEEAADLRAERDSLENSLFEAQQLASQLQSRQEQLEGEAQSARLARQALQVQMEQLKCTWEVQETKLQGDVGRLLQQVVQQEQDTQLALESQALAHLEDLARLQREKETLSLSLTEEKEVAARRLEQEKELVAKSAARREALQEEIQSLKHERDESLLQLEHETQQALSLREAETSQLREELSRAAWELELVQHEARGRQERAEATISATTADLKALQAHFEDAVSAHQREARALGERLREMAAQRSSARREAERLRAQLDKAQEGLAALRRELQGSEESRERLHKEALDARRALENEAREKDMLWDSNTELRATIRRVEQEKASFQRSKEEKAQKVLVLEEARAAAQKEAGKLRALLQGAEQARADARRQLQELRRQVMSLEAENQRKSQELRRMQVRGAQGVQQGTLELQRLAAEAQAAREGSQREVGVLRPQHALVEAEARAAAREKQLEERLCESRGAERALRAELLSVTRKLQQASGTADGLQARLDGACQWLGSLQQEGAQAEGARREAEAQLGQLRSTLHLGLGLRGQSPGASPKRPGSPGTQGSPGRQSASTPGRSHSPLRWPSPAPGDCSTEGAVAWVRDALRDLAQKLRDARREREWGRGAAGSLSTRLSEAESERARARSHAGQLQRAWPRRRKVTALLHPALVATTRSPPPGTMRVRPGSCLGSGHGARPRNQRAPYPKAPQHLAAGGSSSAVASPSQGSKVQGPPRPAPTWPPATPARRPPAVSPLGIRTDCAFRQEPSSRPPRVLGPRQLLRGRPPALLVTPPPFCPPSPTPGSAQEAGPGLARSPREGCPGAKPAGEKEGWGGAWSPGRGSWHPRPAPGDLDFEAGREGQGISRGGALQPLPSRCRSLK</sequence>
<dbReference type="GO" id="GO:0005814">
    <property type="term" value="C:centriole"/>
    <property type="evidence" value="ECO:0007669"/>
    <property type="project" value="TreeGrafter"/>
</dbReference>
<evidence type="ECO:0000259" key="4">
    <source>
        <dbReference type="Pfam" id="PF15035"/>
    </source>
</evidence>
<feature type="domain" description="Rootletin-like coiled-coil" evidence="4">
    <location>
        <begin position="101"/>
        <end position="214"/>
    </location>
</feature>
<feature type="region of interest" description="Disordered" evidence="3">
    <location>
        <begin position="1388"/>
        <end position="1596"/>
    </location>
</feature>
<feature type="coiled-coil region" evidence="2">
    <location>
        <begin position="832"/>
        <end position="898"/>
    </location>
</feature>
<dbReference type="Proteomes" id="UP000694554">
    <property type="component" value="Chromosome 7"/>
</dbReference>
<protein>
    <submittedName>
        <fullName evidence="5">Ciliary rootlet coiled-coil, rootletin family member 2</fullName>
    </submittedName>
</protein>
<dbReference type="InterPro" id="IPR055167">
    <property type="entry name" value="Rootletin-like_CC"/>
</dbReference>